<keyword evidence="1" id="KW-0805">Transcription regulation</keyword>
<gene>
    <name evidence="5" type="ORF">BKD09_46440</name>
</gene>
<evidence type="ECO:0000313" key="6">
    <source>
        <dbReference type="Proteomes" id="UP000181962"/>
    </source>
</evidence>
<dbReference type="InterPro" id="IPR018060">
    <property type="entry name" value="HTH_AraC"/>
</dbReference>
<accession>A0A1L3FR73</accession>
<dbReference type="InterPro" id="IPR009057">
    <property type="entry name" value="Homeodomain-like_sf"/>
</dbReference>
<evidence type="ECO:0000259" key="4">
    <source>
        <dbReference type="PROSITE" id="PS01124"/>
    </source>
</evidence>
<dbReference type="RefSeq" id="WP_071916866.1">
    <property type="nucleotide sequence ID" value="NZ_CP017637.1"/>
</dbReference>
<keyword evidence="3" id="KW-0804">Transcription</keyword>
<dbReference type="OrthoDB" id="252470at2"/>
<evidence type="ECO:0000256" key="3">
    <source>
        <dbReference type="ARBA" id="ARBA00023163"/>
    </source>
</evidence>
<organism evidence="5 6">
    <name type="scientific">Bradyrhizobium japonicum</name>
    <dbReference type="NCBI Taxonomy" id="375"/>
    <lineage>
        <taxon>Bacteria</taxon>
        <taxon>Pseudomonadati</taxon>
        <taxon>Pseudomonadota</taxon>
        <taxon>Alphaproteobacteria</taxon>
        <taxon>Hyphomicrobiales</taxon>
        <taxon>Nitrobacteraceae</taxon>
        <taxon>Bradyrhizobium</taxon>
    </lineage>
</organism>
<dbReference type="GO" id="GO:0003700">
    <property type="term" value="F:DNA-binding transcription factor activity"/>
    <property type="evidence" value="ECO:0007669"/>
    <property type="project" value="InterPro"/>
</dbReference>
<protein>
    <recommendedName>
        <fullName evidence="4">HTH araC/xylS-type domain-containing protein</fullName>
    </recommendedName>
</protein>
<dbReference type="PROSITE" id="PS01124">
    <property type="entry name" value="HTH_ARAC_FAMILY_2"/>
    <property type="match status" value="1"/>
</dbReference>
<dbReference type="SUPFAM" id="SSF46689">
    <property type="entry name" value="Homeodomain-like"/>
    <property type="match status" value="1"/>
</dbReference>
<dbReference type="SMART" id="SM00342">
    <property type="entry name" value="HTH_ARAC"/>
    <property type="match status" value="1"/>
</dbReference>
<dbReference type="Pfam" id="PF14525">
    <property type="entry name" value="AraC_binding_2"/>
    <property type="match status" value="1"/>
</dbReference>
<dbReference type="Proteomes" id="UP000181962">
    <property type="component" value="Chromosome"/>
</dbReference>
<dbReference type="Pfam" id="PF12833">
    <property type="entry name" value="HTH_18"/>
    <property type="match status" value="1"/>
</dbReference>
<evidence type="ECO:0000256" key="2">
    <source>
        <dbReference type="ARBA" id="ARBA00023125"/>
    </source>
</evidence>
<reference evidence="5 6" key="1">
    <citation type="submission" date="2016-11" db="EMBL/GenBank/DDBJ databases">
        <title>Complete Genome Sequence of Bradyrhizobium sp. strain J5, an isolated from soybean nodule in Hokkaido.</title>
        <authorList>
            <person name="Kanehara K."/>
        </authorList>
    </citation>
    <scope>NUCLEOTIDE SEQUENCE [LARGE SCALE GENOMIC DNA]</scope>
    <source>
        <strain evidence="5 6">J5</strain>
    </source>
</reference>
<keyword evidence="2" id="KW-0238">DNA-binding</keyword>
<sequence length="310" mass="34335">MEWSAKLSRADQPFGSWADDLAAAFVRLEPRKIADRPFEGSIARTDAASVQISLVKATGHCVLRLRPHIARSTDDLCFVNLQLEGLGRTTQRGHEQVCAPGDLAVADTTEPFEIANGRDFRLFCFAVPRRHLPKSFADSPRLALSRTENGRALSRTLAGYAELCLAAPAVAASSGTHVVELIAHAPEMLGEMPVARVNAPVLLSMMLDHIDRHSDDPGLDAELLARKFRCSERYVHRLFVATGRSVGEHVSDRRILICARDLLDAQHRHKTISTIAYEAGFSDISHFNRLFKRSHGLAPREFRRTKGKGE</sequence>
<dbReference type="InterPro" id="IPR035418">
    <property type="entry name" value="AraC-bd_2"/>
</dbReference>
<dbReference type="Gene3D" id="1.10.10.60">
    <property type="entry name" value="Homeodomain-like"/>
    <property type="match status" value="1"/>
</dbReference>
<dbReference type="PRINTS" id="PR00032">
    <property type="entry name" value="HTHARAC"/>
</dbReference>
<dbReference type="PANTHER" id="PTHR43280">
    <property type="entry name" value="ARAC-FAMILY TRANSCRIPTIONAL REGULATOR"/>
    <property type="match status" value="1"/>
</dbReference>
<evidence type="ECO:0000256" key="1">
    <source>
        <dbReference type="ARBA" id="ARBA00023015"/>
    </source>
</evidence>
<dbReference type="AlphaFoldDB" id="A0A1L3FR73"/>
<dbReference type="EMBL" id="CP017637">
    <property type="protein sequence ID" value="APG15748.1"/>
    <property type="molecule type" value="Genomic_DNA"/>
</dbReference>
<name>A0A1L3FR73_BRAJP</name>
<dbReference type="InterPro" id="IPR020449">
    <property type="entry name" value="Tscrpt_reg_AraC-type_HTH"/>
</dbReference>
<feature type="domain" description="HTH araC/xylS-type" evidence="4">
    <location>
        <begin position="204"/>
        <end position="305"/>
    </location>
</feature>
<dbReference type="PANTHER" id="PTHR43280:SF2">
    <property type="entry name" value="HTH-TYPE TRANSCRIPTIONAL REGULATOR EXSA"/>
    <property type="match status" value="1"/>
</dbReference>
<dbReference type="GO" id="GO:0043565">
    <property type="term" value="F:sequence-specific DNA binding"/>
    <property type="evidence" value="ECO:0007669"/>
    <property type="project" value="InterPro"/>
</dbReference>
<evidence type="ECO:0000313" key="5">
    <source>
        <dbReference type="EMBL" id="APG15748.1"/>
    </source>
</evidence>
<proteinExistence type="predicted"/>